<dbReference type="InterPro" id="IPR016185">
    <property type="entry name" value="PreATP-grasp_dom_sf"/>
</dbReference>
<evidence type="ECO:0000313" key="20">
    <source>
        <dbReference type="Proteomes" id="UP000070224"/>
    </source>
</evidence>
<evidence type="ECO:0000256" key="17">
    <source>
        <dbReference type="PROSITE-ProRule" id="PRU00409"/>
    </source>
</evidence>
<comment type="cofactor">
    <cofactor evidence="16">
        <name>Mg(2+)</name>
        <dbReference type="ChEBI" id="CHEBI:18420"/>
    </cofactor>
    <cofactor evidence="16">
        <name>Mn(2+)</name>
        <dbReference type="ChEBI" id="CHEBI:29035"/>
    </cofactor>
    <text evidence="16">Binds 2 magnesium or manganese ions per subunit.</text>
</comment>
<dbReference type="PROSITE" id="PS00843">
    <property type="entry name" value="DALA_DALA_LIGASE_1"/>
    <property type="match status" value="1"/>
</dbReference>
<feature type="binding site" evidence="16">
    <location>
        <position position="294"/>
    </location>
    <ligand>
        <name>Mg(2+)</name>
        <dbReference type="ChEBI" id="CHEBI:18420"/>
        <label>1</label>
    </ligand>
</feature>
<dbReference type="InterPro" id="IPR011095">
    <property type="entry name" value="Dala_Dala_lig_C"/>
</dbReference>
<evidence type="ECO:0000256" key="8">
    <source>
        <dbReference type="ARBA" id="ARBA00022741"/>
    </source>
</evidence>
<dbReference type="RefSeq" id="WP_060935864.1">
    <property type="nucleotide sequence ID" value="NZ_KQ960462.1"/>
</dbReference>
<feature type="active site" evidence="15">
    <location>
        <position position="171"/>
    </location>
</feature>
<evidence type="ECO:0000256" key="1">
    <source>
        <dbReference type="ARBA" id="ARBA00001936"/>
    </source>
</evidence>
<dbReference type="AlphaFoldDB" id="A0A134B351"/>
<dbReference type="OrthoDB" id="9813261at2"/>
<evidence type="ECO:0000256" key="16">
    <source>
        <dbReference type="PIRSR" id="PIRSR039102-3"/>
    </source>
</evidence>
<keyword evidence="10 14" id="KW-0133">Cell shape</keyword>
<organism evidence="19 20">
    <name type="scientific">Porphyromonas somerae</name>
    <dbReference type="NCBI Taxonomy" id="322095"/>
    <lineage>
        <taxon>Bacteria</taxon>
        <taxon>Pseudomonadati</taxon>
        <taxon>Bacteroidota</taxon>
        <taxon>Bacteroidia</taxon>
        <taxon>Bacteroidales</taxon>
        <taxon>Porphyromonadaceae</taxon>
        <taxon>Porphyromonas</taxon>
    </lineage>
</organism>
<keyword evidence="20" id="KW-1185">Reference proteome</keyword>
<keyword evidence="12 14" id="KW-0961">Cell wall biogenesis/degradation</keyword>
<evidence type="ECO:0000259" key="18">
    <source>
        <dbReference type="PROSITE" id="PS50975"/>
    </source>
</evidence>
<dbReference type="GO" id="GO:0008360">
    <property type="term" value="P:regulation of cell shape"/>
    <property type="evidence" value="ECO:0007669"/>
    <property type="project" value="UniProtKB-KW"/>
</dbReference>
<evidence type="ECO:0000313" key="19">
    <source>
        <dbReference type="EMBL" id="KXB74371.1"/>
    </source>
</evidence>
<evidence type="ECO:0000256" key="13">
    <source>
        <dbReference type="ARBA" id="ARBA00047614"/>
    </source>
</evidence>
<evidence type="ECO:0000256" key="9">
    <source>
        <dbReference type="ARBA" id="ARBA00022840"/>
    </source>
</evidence>
<evidence type="ECO:0000256" key="12">
    <source>
        <dbReference type="ARBA" id="ARBA00023316"/>
    </source>
</evidence>
<dbReference type="SUPFAM" id="SSF56059">
    <property type="entry name" value="Glutathione synthetase ATP-binding domain-like"/>
    <property type="match status" value="1"/>
</dbReference>
<feature type="binding site" evidence="16">
    <location>
        <position position="294"/>
    </location>
    <ligand>
        <name>Mg(2+)</name>
        <dbReference type="ChEBI" id="CHEBI:18420"/>
        <label>2</label>
    </ligand>
</feature>
<evidence type="ECO:0000256" key="7">
    <source>
        <dbReference type="ARBA" id="ARBA00022723"/>
    </source>
</evidence>
<dbReference type="NCBIfam" id="NF002527">
    <property type="entry name" value="PRK01966.1-3"/>
    <property type="match status" value="1"/>
</dbReference>
<dbReference type="STRING" id="322095.HMPREF3185_01772"/>
<dbReference type="InterPro" id="IPR013815">
    <property type="entry name" value="ATP_grasp_subdomain_1"/>
</dbReference>
<feature type="domain" description="ATP-grasp" evidence="18">
    <location>
        <begin position="126"/>
        <end position="327"/>
    </location>
</feature>
<protein>
    <recommendedName>
        <fullName evidence="4 14">D-alanine--D-alanine ligase</fullName>
        <ecNumber evidence="4 14">6.3.2.4</ecNumber>
    </recommendedName>
    <alternativeName>
        <fullName evidence="14">D-Ala-D-Ala ligase</fullName>
    </alternativeName>
    <alternativeName>
        <fullName evidence="14">D-alanylalanine synthetase</fullName>
    </alternativeName>
</protein>
<keyword evidence="9 17" id="KW-0067">ATP-binding</keyword>
<comment type="subcellular location">
    <subcellularLocation>
        <location evidence="2 14">Cytoplasm</location>
    </subcellularLocation>
</comment>
<dbReference type="PROSITE" id="PS00844">
    <property type="entry name" value="DALA_DALA_LIGASE_2"/>
    <property type="match status" value="1"/>
</dbReference>
<dbReference type="GO" id="GO:0009252">
    <property type="term" value="P:peptidoglycan biosynthetic process"/>
    <property type="evidence" value="ECO:0007669"/>
    <property type="project" value="UniProtKB-UniRule"/>
</dbReference>
<comment type="catalytic activity">
    <reaction evidence="13 14">
        <text>2 D-alanine + ATP = D-alanyl-D-alanine + ADP + phosphate + H(+)</text>
        <dbReference type="Rhea" id="RHEA:11224"/>
        <dbReference type="ChEBI" id="CHEBI:15378"/>
        <dbReference type="ChEBI" id="CHEBI:30616"/>
        <dbReference type="ChEBI" id="CHEBI:43474"/>
        <dbReference type="ChEBI" id="CHEBI:57416"/>
        <dbReference type="ChEBI" id="CHEBI:57822"/>
        <dbReference type="ChEBI" id="CHEBI:456216"/>
        <dbReference type="EC" id="6.3.2.4"/>
    </reaction>
</comment>
<comment type="caution">
    <text evidence="19">The sequence shown here is derived from an EMBL/GenBank/DDBJ whole genome shotgun (WGS) entry which is preliminary data.</text>
</comment>
<dbReference type="EC" id="6.3.2.4" evidence="4 14"/>
<reference evidence="20" key="1">
    <citation type="submission" date="2016-01" db="EMBL/GenBank/DDBJ databases">
        <authorList>
            <person name="Mitreva M."/>
            <person name="Pepin K.H."/>
            <person name="Mihindukulasuriya K.A."/>
            <person name="Fulton R."/>
            <person name="Fronick C."/>
            <person name="O'Laughlin M."/>
            <person name="Miner T."/>
            <person name="Herter B."/>
            <person name="Rosa B.A."/>
            <person name="Cordes M."/>
            <person name="Tomlinson C."/>
            <person name="Wollam A."/>
            <person name="Palsikar V.B."/>
            <person name="Mardis E.R."/>
            <person name="Wilson R.K."/>
        </authorList>
    </citation>
    <scope>NUCLEOTIDE SEQUENCE [LARGE SCALE GENOMIC DNA]</scope>
    <source>
        <strain evidence="20">KA00683</strain>
    </source>
</reference>
<dbReference type="Pfam" id="PF07478">
    <property type="entry name" value="Dala_Dala_lig_C"/>
    <property type="match status" value="1"/>
</dbReference>
<keyword evidence="7 16" id="KW-0479">Metal-binding</keyword>
<gene>
    <name evidence="14" type="primary">ddl</name>
    <name evidence="19" type="ORF">HMPREF3185_01772</name>
</gene>
<dbReference type="Gene3D" id="3.30.470.20">
    <property type="entry name" value="ATP-grasp fold, B domain"/>
    <property type="match status" value="1"/>
</dbReference>
<keyword evidence="5 14" id="KW-0963">Cytoplasm</keyword>
<evidence type="ECO:0000256" key="6">
    <source>
        <dbReference type="ARBA" id="ARBA00022598"/>
    </source>
</evidence>
<dbReference type="PIRSF" id="PIRSF039102">
    <property type="entry name" value="Ddl/VanB"/>
    <property type="match status" value="1"/>
</dbReference>
<keyword evidence="8 17" id="KW-0547">Nucleotide-binding</keyword>
<dbReference type="InterPro" id="IPR011127">
    <property type="entry name" value="Dala_Dala_lig_N"/>
</dbReference>
<dbReference type="InterPro" id="IPR005905">
    <property type="entry name" value="D_ala_D_ala"/>
</dbReference>
<evidence type="ECO:0000256" key="4">
    <source>
        <dbReference type="ARBA" id="ARBA00012216"/>
    </source>
</evidence>
<proteinExistence type="inferred from homology"/>
<sequence>MERYNIAVIAGGFSGEYAVSLRSAAGLLSWIDRSRFTPYLIVIERDGWYVRPDGEETKEPILVDKCDFSFTLQGEHIKLDYALITVHGTPGENGLLQGYLDLVGVPYNTGGTLTEALTFNKYYCNRYLSTYPNLRVADSVRLLRNGARPSSEELIKRLGLPLFAKPNAGGSSVATSKVESLEALDKAVALAFDECDEVLLERFIAGTEVTCGCYRIGDTITALPVTEVVPKNSFFDFEAKYNGAVEEITPARISPELTALIQELTREIYQHIDARGIIRVDYIIEADGRPTLLEVNTTPGMTSTSFIPQQVKAAGLTMQDLLTDLIQDHLS</sequence>
<dbReference type="Proteomes" id="UP000070224">
    <property type="component" value="Unassembled WGS sequence"/>
</dbReference>
<dbReference type="GO" id="GO:0008716">
    <property type="term" value="F:D-alanine-D-alanine ligase activity"/>
    <property type="evidence" value="ECO:0007669"/>
    <property type="project" value="UniProtKB-UniRule"/>
</dbReference>
<keyword evidence="11 14" id="KW-0573">Peptidoglycan synthesis</keyword>
<dbReference type="GO" id="GO:0005737">
    <property type="term" value="C:cytoplasm"/>
    <property type="evidence" value="ECO:0007669"/>
    <property type="project" value="UniProtKB-SubCell"/>
</dbReference>
<dbReference type="HAMAP" id="MF_00047">
    <property type="entry name" value="Dala_Dala_lig"/>
    <property type="match status" value="1"/>
</dbReference>
<evidence type="ECO:0000256" key="5">
    <source>
        <dbReference type="ARBA" id="ARBA00022490"/>
    </source>
</evidence>
<accession>A0A134B351</accession>
<dbReference type="PANTHER" id="PTHR23132">
    <property type="entry name" value="D-ALANINE--D-ALANINE LIGASE"/>
    <property type="match status" value="1"/>
</dbReference>
<dbReference type="GO" id="GO:0046872">
    <property type="term" value="F:metal ion binding"/>
    <property type="evidence" value="ECO:0007669"/>
    <property type="project" value="UniProtKB-KW"/>
</dbReference>
<name>A0A134B351_9PORP</name>
<dbReference type="PATRIC" id="fig|322095.3.peg.1747"/>
<dbReference type="GO" id="GO:0071555">
    <property type="term" value="P:cell wall organization"/>
    <property type="evidence" value="ECO:0007669"/>
    <property type="project" value="UniProtKB-KW"/>
</dbReference>
<dbReference type="Gene3D" id="3.40.50.20">
    <property type="match status" value="1"/>
</dbReference>
<keyword evidence="16" id="KW-0460">Magnesium</keyword>
<comment type="function">
    <text evidence="14">Cell wall formation.</text>
</comment>
<comment type="similarity">
    <text evidence="3 14">Belongs to the D-alanine--D-alanine ligase family.</text>
</comment>
<keyword evidence="16" id="KW-0464">Manganese</keyword>
<dbReference type="GO" id="GO:0005524">
    <property type="term" value="F:ATP binding"/>
    <property type="evidence" value="ECO:0007669"/>
    <property type="project" value="UniProtKB-UniRule"/>
</dbReference>
<dbReference type="PANTHER" id="PTHR23132:SF23">
    <property type="entry name" value="D-ALANINE--D-ALANINE LIGASE B"/>
    <property type="match status" value="1"/>
</dbReference>
<evidence type="ECO:0000256" key="14">
    <source>
        <dbReference type="HAMAP-Rule" id="MF_00047"/>
    </source>
</evidence>
<feature type="active site" evidence="15">
    <location>
        <position position="16"/>
    </location>
</feature>
<keyword evidence="6 14" id="KW-0436">Ligase</keyword>
<dbReference type="UniPathway" id="UPA00219"/>
<dbReference type="InterPro" id="IPR011761">
    <property type="entry name" value="ATP-grasp"/>
</dbReference>
<evidence type="ECO:0000256" key="11">
    <source>
        <dbReference type="ARBA" id="ARBA00022984"/>
    </source>
</evidence>
<evidence type="ECO:0000256" key="3">
    <source>
        <dbReference type="ARBA" id="ARBA00010871"/>
    </source>
</evidence>
<feature type="active site" evidence="15">
    <location>
        <position position="305"/>
    </location>
</feature>
<feature type="binding site" evidence="16">
    <location>
        <position position="281"/>
    </location>
    <ligand>
        <name>Mg(2+)</name>
        <dbReference type="ChEBI" id="CHEBI:18420"/>
        <label>1</label>
    </ligand>
</feature>
<comment type="cofactor">
    <cofactor evidence="1">
        <name>Mn(2+)</name>
        <dbReference type="ChEBI" id="CHEBI:29035"/>
    </cofactor>
</comment>
<dbReference type="SUPFAM" id="SSF52440">
    <property type="entry name" value="PreATP-grasp domain"/>
    <property type="match status" value="1"/>
</dbReference>
<feature type="binding site" evidence="16">
    <location>
        <position position="296"/>
    </location>
    <ligand>
        <name>Mg(2+)</name>
        <dbReference type="ChEBI" id="CHEBI:18420"/>
        <label>2</label>
    </ligand>
</feature>
<evidence type="ECO:0000256" key="15">
    <source>
        <dbReference type="PIRSR" id="PIRSR039102-1"/>
    </source>
</evidence>
<dbReference type="Gene3D" id="3.30.1490.20">
    <property type="entry name" value="ATP-grasp fold, A domain"/>
    <property type="match status" value="1"/>
</dbReference>
<evidence type="ECO:0000256" key="2">
    <source>
        <dbReference type="ARBA" id="ARBA00004496"/>
    </source>
</evidence>
<comment type="pathway">
    <text evidence="14">Cell wall biogenesis; peptidoglycan biosynthesis.</text>
</comment>
<dbReference type="PROSITE" id="PS50975">
    <property type="entry name" value="ATP_GRASP"/>
    <property type="match status" value="1"/>
</dbReference>
<dbReference type="Pfam" id="PF01820">
    <property type="entry name" value="Dala_Dala_lig_N"/>
    <property type="match status" value="1"/>
</dbReference>
<evidence type="ECO:0000256" key="10">
    <source>
        <dbReference type="ARBA" id="ARBA00022960"/>
    </source>
</evidence>
<dbReference type="EMBL" id="LSDK01000124">
    <property type="protein sequence ID" value="KXB74371.1"/>
    <property type="molecule type" value="Genomic_DNA"/>
</dbReference>
<dbReference type="InterPro" id="IPR000291">
    <property type="entry name" value="D-Ala_lig_Van_CS"/>
</dbReference>